<dbReference type="GO" id="GO:0000155">
    <property type="term" value="F:phosphorelay sensor kinase activity"/>
    <property type="evidence" value="ECO:0007669"/>
    <property type="project" value="TreeGrafter"/>
</dbReference>
<name>A0A7Y6JXI7_9BURK</name>
<comment type="caution">
    <text evidence="5">The sequence shown here is derived from an EMBL/GenBank/DDBJ whole genome shotgun (WGS) entry which is preliminary data.</text>
</comment>
<evidence type="ECO:0000256" key="2">
    <source>
        <dbReference type="ARBA" id="ARBA00012438"/>
    </source>
</evidence>
<dbReference type="EMBL" id="JAALDK010000001">
    <property type="protein sequence ID" value="NUX99677.1"/>
    <property type="molecule type" value="Genomic_DNA"/>
</dbReference>
<reference evidence="5 6" key="1">
    <citation type="submission" date="2020-02" db="EMBL/GenBank/DDBJ databases">
        <title>Paraburkholderia simonii sp. nov. and Paraburkholderia youngii sp. nov. Brazilian and Mexican Mimosa-associated rhizobia.</title>
        <authorList>
            <person name="Mavima L."/>
            <person name="Beukes C.W."/>
            <person name="Chan W.Y."/>
            <person name="Palmer M."/>
            <person name="De Meyer S.E."/>
            <person name="James E.K."/>
            <person name="Venter S.N."/>
            <person name="Steenkamp E.T."/>
        </authorList>
    </citation>
    <scope>NUCLEOTIDE SEQUENCE [LARGE SCALE GENOMIC DNA]</scope>
    <source>
        <strain evidence="5 6">JPY169</strain>
    </source>
</reference>
<dbReference type="InterPro" id="IPR004358">
    <property type="entry name" value="Sig_transdc_His_kin-like_C"/>
</dbReference>
<dbReference type="PRINTS" id="PR00344">
    <property type="entry name" value="BCTRLSENSOR"/>
</dbReference>
<dbReference type="InterPro" id="IPR003594">
    <property type="entry name" value="HATPase_dom"/>
</dbReference>
<accession>A0A7Y6JXI7</accession>
<evidence type="ECO:0000256" key="3">
    <source>
        <dbReference type="ARBA" id="ARBA00022553"/>
    </source>
</evidence>
<keyword evidence="3" id="KW-0597">Phosphoprotein</keyword>
<dbReference type="Pfam" id="PF02518">
    <property type="entry name" value="HATPase_c"/>
    <property type="match status" value="1"/>
</dbReference>
<comment type="catalytic activity">
    <reaction evidence="1">
        <text>ATP + protein L-histidine = ADP + protein N-phospho-L-histidine.</text>
        <dbReference type="EC" id="2.7.13.3"/>
    </reaction>
</comment>
<evidence type="ECO:0000313" key="6">
    <source>
        <dbReference type="Proteomes" id="UP000594380"/>
    </source>
</evidence>
<dbReference type="AlphaFoldDB" id="A0A7Y6JXI7"/>
<feature type="domain" description="Histidine kinase" evidence="4">
    <location>
        <begin position="1"/>
        <end position="195"/>
    </location>
</feature>
<sequence length="222" mass="24437">MLSAQPPNVEGALGTVKRTIRDGQRASEMMTRLRALFSKRAVTADAVDLVEAANDVIELLRAELRKKRIVLRLETADNLPTAIGDRVQLQQVVLNLLLNAMEAMNGIDDRSRQMLVKIERDDGDHVRLAVTDSGEGIAPQHADRLFDAFFTTKREGLGIGLSVSRCIIERHGGRLWATSNERFGATFSFSIPCRAERMAAADGSADKGLQLRSDIQQIVSDP</sequence>
<proteinExistence type="predicted"/>
<gene>
    <name evidence="5" type="ORF">G5S42_08090</name>
</gene>
<dbReference type="SUPFAM" id="SSF55874">
    <property type="entry name" value="ATPase domain of HSP90 chaperone/DNA topoisomerase II/histidine kinase"/>
    <property type="match status" value="1"/>
</dbReference>
<dbReference type="SMART" id="SM00387">
    <property type="entry name" value="HATPase_c"/>
    <property type="match status" value="1"/>
</dbReference>
<protein>
    <recommendedName>
        <fullName evidence="2">histidine kinase</fullName>
        <ecNumber evidence="2">2.7.13.3</ecNumber>
    </recommendedName>
</protein>
<dbReference type="InterPro" id="IPR005467">
    <property type="entry name" value="His_kinase_dom"/>
</dbReference>
<dbReference type="Proteomes" id="UP000594380">
    <property type="component" value="Unassembled WGS sequence"/>
</dbReference>
<evidence type="ECO:0000256" key="1">
    <source>
        <dbReference type="ARBA" id="ARBA00000085"/>
    </source>
</evidence>
<dbReference type="PROSITE" id="PS50109">
    <property type="entry name" value="HIS_KIN"/>
    <property type="match status" value="1"/>
</dbReference>
<dbReference type="EC" id="2.7.13.3" evidence="2"/>
<dbReference type="InterPro" id="IPR036890">
    <property type="entry name" value="HATPase_C_sf"/>
</dbReference>
<dbReference type="PANTHER" id="PTHR43547">
    <property type="entry name" value="TWO-COMPONENT HISTIDINE KINASE"/>
    <property type="match status" value="1"/>
</dbReference>
<dbReference type="PANTHER" id="PTHR43547:SF2">
    <property type="entry name" value="HYBRID SIGNAL TRANSDUCTION HISTIDINE KINASE C"/>
    <property type="match status" value="1"/>
</dbReference>
<organism evidence="5 6">
    <name type="scientific">Paraburkholderia youngii</name>
    <dbReference type="NCBI Taxonomy" id="2782701"/>
    <lineage>
        <taxon>Bacteria</taxon>
        <taxon>Pseudomonadati</taxon>
        <taxon>Pseudomonadota</taxon>
        <taxon>Betaproteobacteria</taxon>
        <taxon>Burkholderiales</taxon>
        <taxon>Burkholderiaceae</taxon>
        <taxon>Paraburkholderia</taxon>
    </lineage>
</organism>
<dbReference type="Gene3D" id="3.30.565.10">
    <property type="entry name" value="Histidine kinase-like ATPase, C-terminal domain"/>
    <property type="match status" value="1"/>
</dbReference>
<evidence type="ECO:0000313" key="5">
    <source>
        <dbReference type="EMBL" id="NUX99677.1"/>
    </source>
</evidence>
<evidence type="ECO:0000259" key="4">
    <source>
        <dbReference type="PROSITE" id="PS50109"/>
    </source>
</evidence>